<dbReference type="RefSeq" id="WP_126860055.1">
    <property type="nucleotide sequence ID" value="NZ_JAAMRF010000012.1"/>
</dbReference>
<reference evidence="2 3" key="1">
    <citation type="submission" date="2020-02" db="EMBL/GenBank/DDBJ databases">
        <title>Synteny-based analysis reveals conserved mechanism for high triclosan tolerance in Pseudomonas, as well as instances of horizontal transfer.</title>
        <authorList>
            <person name="Mcfarland A.G."/>
            <person name="Bertucci H.K."/>
            <person name="Litmann E."/>
            <person name="Shen J."/>
            <person name="Huttenhower C."/>
            <person name="Hartmann E.M."/>
        </authorList>
    </citation>
    <scope>NUCLEOTIDE SEQUENCE [LARGE SCALE GENOMIC DNA]</scope>
    <source>
        <strain evidence="2 3">115A1</strain>
    </source>
</reference>
<accession>A0ABR5Z6Q2</accession>
<proteinExistence type="predicted"/>
<evidence type="ECO:0000259" key="1">
    <source>
        <dbReference type="Pfam" id="PF09509"/>
    </source>
</evidence>
<name>A0ABR5Z6Q2_9GAMM</name>
<feature type="domain" description="Conserved hypothetical protein CHP02391" evidence="1">
    <location>
        <begin position="107"/>
        <end position="219"/>
    </location>
</feature>
<gene>
    <name evidence="2" type="ORF">G7026_20965</name>
</gene>
<comment type="caution">
    <text evidence="2">The sequence shown here is derived from an EMBL/GenBank/DDBJ whole genome shotgun (WGS) entry which is preliminary data.</text>
</comment>
<keyword evidence="3" id="KW-1185">Reference proteome</keyword>
<organism evidence="2 3">
    <name type="scientific">Stutzerimonas azotifigens</name>
    <dbReference type="NCBI Taxonomy" id="291995"/>
    <lineage>
        <taxon>Bacteria</taxon>
        <taxon>Pseudomonadati</taxon>
        <taxon>Pseudomonadota</taxon>
        <taxon>Gammaproteobacteria</taxon>
        <taxon>Pseudomonadales</taxon>
        <taxon>Pseudomonadaceae</taxon>
        <taxon>Stutzerimonas</taxon>
    </lineage>
</organism>
<dbReference type="EMBL" id="JAAMRF010000012">
    <property type="protein sequence ID" value="MBA1275820.1"/>
    <property type="molecule type" value="Genomic_DNA"/>
</dbReference>
<evidence type="ECO:0000313" key="2">
    <source>
        <dbReference type="EMBL" id="MBA1275820.1"/>
    </source>
</evidence>
<evidence type="ECO:0000313" key="3">
    <source>
        <dbReference type="Proteomes" id="UP000786387"/>
    </source>
</evidence>
<dbReference type="Proteomes" id="UP000786387">
    <property type="component" value="Unassembled WGS sequence"/>
</dbReference>
<dbReference type="InterPro" id="IPR012654">
    <property type="entry name" value="CHP02391"/>
</dbReference>
<protein>
    <recommendedName>
        <fullName evidence="1">Conserved hypothetical protein CHP02391 domain-containing protein</fullName>
    </recommendedName>
</protein>
<sequence>MVGITQLAQYQEAYKVALSLHRQMEGLDAPALLVIFRQFENLIVPLVTEVDEGWAHCGSLGRHMTFLRRYLEQGNKAYCASDAFDIVFHDMPALADYLFQAAARPHHLDERLAEATSRLFEIEDYGSVIRATFPVLSSRIRRLFGVDPGSDGENLVNEVFARSGGTNPVVLPAEVKTAYRNLLAGFYAIFRNRLNHEDFRPSFTQARGVVEMANSLIKDLEAVAEESLQANSQEL</sequence>
<dbReference type="Pfam" id="PF09509">
    <property type="entry name" value="Hypoth_Ymh"/>
    <property type="match status" value="1"/>
</dbReference>